<protein>
    <submittedName>
        <fullName evidence="1">Uncharacterized protein</fullName>
    </submittedName>
</protein>
<reference evidence="1" key="1">
    <citation type="submission" date="2023-05" db="EMBL/GenBank/DDBJ databases">
        <authorList>
            <consortium name="ELIXIR-Norway"/>
        </authorList>
    </citation>
    <scope>NUCLEOTIDE SEQUENCE</scope>
</reference>
<dbReference type="Proteomes" id="UP001162501">
    <property type="component" value="Chromosome 20"/>
</dbReference>
<organism evidence="1 2">
    <name type="scientific">Rangifer tarandus platyrhynchus</name>
    <name type="common">Svalbard reindeer</name>
    <dbReference type="NCBI Taxonomy" id="3082113"/>
    <lineage>
        <taxon>Eukaryota</taxon>
        <taxon>Metazoa</taxon>
        <taxon>Chordata</taxon>
        <taxon>Craniata</taxon>
        <taxon>Vertebrata</taxon>
        <taxon>Euteleostomi</taxon>
        <taxon>Mammalia</taxon>
        <taxon>Eutheria</taxon>
        <taxon>Laurasiatheria</taxon>
        <taxon>Artiodactyla</taxon>
        <taxon>Ruminantia</taxon>
        <taxon>Pecora</taxon>
        <taxon>Cervidae</taxon>
        <taxon>Odocoileinae</taxon>
        <taxon>Rangifer</taxon>
    </lineage>
</organism>
<evidence type="ECO:0000313" key="2">
    <source>
        <dbReference type="Proteomes" id="UP001162501"/>
    </source>
</evidence>
<evidence type="ECO:0000313" key="1">
    <source>
        <dbReference type="EMBL" id="CAN0008016.1"/>
    </source>
</evidence>
<proteinExistence type="predicted"/>
<reference evidence="1" key="2">
    <citation type="submission" date="2025-03" db="EMBL/GenBank/DDBJ databases">
        <authorList>
            <consortium name="ELIXIR-Norway"/>
            <consortium name="Elixir Norway"/>
        </authorList>
    </citation>
    <scope>NUCLEOTIDE SEQUENCE</scope>
</reference>
<name>A0AC59YVD6_RANTA</name>
<dbReference type="EMBL" id="OX596104">
    <property type="protein sequence ID" value="CAN0008016.1"/>
    <property type="molecule type" value="Genomic_DNA"/>
</dbReference>
<accession>A0AC59YVD6</accession>
<gene>
    <name evidence="1" type="ORF">MRATA1EN22A_LOCUS10667</name>
</gene>
<sequence>MLSRQTSTGPEEECPTPGKESVPPPLTDQEPDGVQGSTRSPNHCPLTWPQEQGKFRQDAQHLPAAPGRRRGPAGREAALTWHTKAAPASGGRRRSQVRGPRRERRRGIPAAPEPRAYPPPRAAFSPPPAAPGALSRLWLGAGGPGAGEGGSWWRPGPVIAPPREGGSPARGGDSPTGRGARVPVPVPGLPAAGSPALPPGIALCK</sequence>